<dbReference type="EMBL" id="JAHESC010000023">
    <property type="protein sequence ID" value="MBT1688113.1"/>
    <property type="molecule type" value="Genomic_DNA"/>
</dbReference>
<dbReference type="Proteomes" id="UP001319180">
    <property type="component" value="Unassembled WGS sequence"/>
</dbReference>
<comment type="caution">
    <text evidence="2">The sequence shown here is derived from an EMBL/GenBank/DDBJ whole genome shotgun (WGS) entry which is preliminary data.</text>
</comment>
<evidence type="ECO:0000313" key="2">
    <source>
        <dbReference type="EMBL" id="MBT1688113.1"/>
    </source>
</evidence>
<organism evidence="2 3">
    <name type="scientific">Dawidia soli</name>
    <dbReference type="NCBI Taxonomy" id="2782352"/>
    <lineage>
        <taxon>Bacteria</taxon>
        <taxon>Pseudomonadati</taxon>
        <taxon>Bacteroidota</taxon>
        <taxon>Cytophagia</taxon>
        <taxon>Cytophagales</taxon>
        <taxon>Chryseotaleaceae</taxon>
        <taxon>Dawidia</taxon>
    </lineage>
</organism>
<keyword evidence="3" id="KW-1185">Reference proteome</keyword>
<reference evidence="2 3" key="1">
    <citation type="submission" date="2021-05" db="EMBL/GenBank/DDBJ databases">
        <title>A Polyphasic approach of four new species of the genus Ohtaekwangia: Ohtaekwangia histidinii sp. nov., Ohtaekwangia cretensis sp. nov., Ohtaekwangia indiensis sp. nov., Ohtaekwangia reichenbachii sp. nov. from diverse environment.</title>
        <authorList>
            <person name="Octaviana S."/>
        </authorList>
    </citation>
    <scope>NUCLEOTIDE SEQUENCE [LARGE SCALE GENOMIC DNA]</scope>
    <source>
        <strain evidence="2 3">PWU37</strain>
    </source>
</reference>
<keyword evidence="1" id="KW-0812">Transmembrane</keyword>
<proteinExistence type="predicted"/>
<dbReference type="AlphaFoldDB" id="A0AAP2D9W3"/>
<evidence type="ECO:0000256" key="1">
    <source>
        <dbReference type="SAM" id="Phobius"/>
    </source>
</evidence>
<feature type="transmembrane region" description="Helical" evidence="1">
    <location>
        <begin position="31"/>
        <end position="49"/>
    </location>
</feature>
<gene>
    <name evidence="2" type="ORF">KK078_16200</name>
</gene>
<dbReference type="RefSeq" id="WP_254091341.1">
    <property type="nucleotide sequence ID" value="NZ_JAHESC010000023.1"/>
</dbReference>
<keyword evidence="1" id="KW-1133">Transmembrane helix</keyword>
<sequence>MGQRRIHIFSGIGLGLLIGICIGLSSSPVVAIVLTTLTSLLAAYFGLKPASEQIEQKSERLLIMIAFSFTCVTAILGSVYIRANGLLSPPTGKLIGELRELGFSQEEARTIFLYKEYGIVPPGSLVAKDPVSMQDEKRSILYNAEAQRRSFEALQRDNYGSIEDQLTAFRNRKGKYQQYTDTLTHFVKDSKAQAAIIQATLNLFQNE</sequence>
<keyword evidence="1" id="KW-0472">Membrane</keyword>
<evidence type="ECO:0000313" key="3">
    <source>
        <dbReference type="Proteomes" id="UP001319180"/>
    </source>
</evidence>
<feature type="transmembrane region" description="Helical" evidence="1">
    <location>
        <begin position="7"/>
        <end position="25"/>
    </location>
</feature>
<accession>A0AAP2D9W3</accession>
<protein>
    <submittedName>
        <fullName evidence="2">Uncharacterized protein</fullName>
    </submittedName>
</protein>
<name>A0AAP2D9W3_9BACT</name>
<feature type="transmembrane region" description="Helical" evidence="1">
    <location>
        <begin position="61"/>
        <end position="81"/>
    </location>
</feature>